<dbReference type="RefSeq" id="WP_425472570.1">
    <property type="nucleotide sequence ID" value="NZ_CP021978.1"/>
</dbReference>
<keyword evidence="2" id="KW-1185">Reference proteome</keyword>
<evidence type="ECO:0000313" key="1">
    <source>
        <dbReference type="EMBL" id="QCD60350.1"/>
    </source>
</evidence>
<protein>
    <submittedName>
        <fullName evidence="1">Uncharacterized protein</fullName>
    </submittedName>
</protein>
<dbReference type="KEGG" id="shaw:CEB94_40845"/>
<accession>A0A6G5RQR2</accession>
<dbReference type="EMBL" id="CP021978">
    <property type="protein sequence ID" value="QCD60350.1"/>
    <property type="molecule type" value="Genomic_DNA"/>
</dbReference>
<dbReference type="InterPro" id="IPR048000">
    <property type="entry name" value="TnsA-like"/>
</dbReference>
<evidence type="ECO:0000313" key="2">
    <source>
        <dbReference type="Proteomes" id="UP000495940"/>
    </source>
</evidence>
<gene>
    <name evidence="1" type="ORF">CEB94_40845</name>
</gene>
<name>A0A6G5RQR2_9ACTN</name>
<dbReference type="NCBIfam" id="NF033179">
    <property type="entry name" value="TnsA_like_Actin"/>
    <property type="match status" value="1"/>
</dbReference>
<dbReference type="AlphaFoldDB" id="A0A6G5RQR2"/>
<organism evidence="1 2">
    <name type="scientific">Streptomyces hawaiiensis</name>
    <dbReference type="NCBI Taxonomy" id="67305"/>
    <lineage>
        <taxon>Bacteria</taxon>
        <taxon>Bacillati</taxon>
        <taxon>Actinomycetota</taxon>
        <taxon>Actinomycetes</taxon>
        <taxon>Kitasatosporales</taxon>
        <taxon>Streptomycetaceae</taxon>
        <taxon>Streptomyces</taxon>
    </lineage>
</organism>
<proteinExistence type="predicted"/>
<sequence>MPWGEAARVVSSGGLRSGTSVSPAVWPSFRAGLVVVGYHRAAGALRVGCHAPQVMLLDRDPSVTAMACRPVELSWRGSEGSGVSHVPHLMARFSDGGGLLLDCAGRGEISPGSHTVLTSWQRRHVRWDGSTGSPRLPNRLSPPGLAVGYRHPRYRDTALLEEAVQVFARPRPLIEGARDLGDTIRVLPALFHALWTGSLSAPLNEPCMNG</sequence>
<dbReference type="Proteomes" id="UP000495940">
    <property type="component" value="Chromosome"/>
</dbReference>
<reference evidence="1 2" key="1">
    <citation type="submission" date="2017-06" db="EMBL/GenBank/DDBJ databases">
        <title>Complete Genome Sequence of Streptomyces hawaiiensis NRRL 15010 and insights into acyldepsipeptides biosynthesis.</title>
        <authorList>
            <person name="Mariita R.M."/>
            <person name="Sello J.K."/>
        </authorList>
    </citation>
    <scope>NUCLEOTIDE SEQUENCE [LARGE SCALE GENOMIC DNA]</scope>
    <source>
        <strain evidence="1 2">ATCC 12236</strain>
    </source>
</reference>